<reference evidence="1 2" key="1">
    <citation type="journal article" date="2024" name="J Genomics">
        <title>Draft genome sequencing and assembly of Favolaschia claudopus CIRM-BRFM 2984 isolated from oak limbs.</title>
        <authorList>
            <person name="Navarro D."/>
            <person name="Drula E."/>
            <person name="Chaduli D."/>
            <person name="Cazenave R."/>
            <person name="Ahrendt S."/>
            <person name="Wang J."/>
            <person name="Lipzen A."/>
            <person name="Daum C."/>
            <person name="Barry K."/>
            <person name="Grigoriev I.V."/>
            <person name="Favel A."/>
            <person name="Rosso M.N."/>
            <person name="Martin F."/>
        </authorList>
    </citation>
    <scope>NUCLEOTIDE SEQUENCE [LARGE SCALE GENOMIC DNA]</scope>
    <source>
        <strain evidence="1 2">CIRM-BRFM 2984</strain>
    </source>
</reference>
<dbReference type="Proteomes" id="UP001362999">
    <property type="component" value="Unassembled WGS sequence"/>
</dbReference>
<dbReference type="AlphaFoldDB" id="A0AAW0CWS2"/>
<name>A0AAW0CWS2_9AGAR</name>
<comment type="caution">
    <text evidence="1">The sequence shown here is derived from an EMBL/GenBank/DDBJ whole genome shotgun (WGS) entry which is preliminary data.</text>
</comment>
<accession>A0AAW0CWS2</accession>
<proteinExistence type="predicted"/>
<evidence type="ECO:0000313" key="1">
    <source>
        <dbReference type="EMBL" id="KAK7043429.1"/>
    </source>
</evidence>
<gene>
    <name evidence="1" type="ORF">R3P38DRAFT_3440449</name>
</gene>
<evidence type="ECO:0000313" key="2">
    <source>
        <dbReference type="Proteomes" id="UP001362999"/>
    </source>
</evidence>
<organism evidence="1 2">
    <name type="scientific">Favolaschia claudopus</name>
    <dbReference type="NCBI Taxonomy" id="2862362"/>
    <lineage>
        <taxon>Eukaryota</taxon>
        <taxon>Fungi</taxon>
        <taxon>Dikarya</taxon>
        <taxon>Basidiomycota</taxon>
        <taxon>Agaricomycotina</taxon>
        <taxon>Agaricomycetes</taxon>
        <taxon>Agaricomycetidae</taxon>
        <taxon>Agaricales</taxon>
        <taxon>Marasmiineae</taxon>
        <taxon>Mycenaceae</taxon>
        <taxon>Favolaschia</taxon>
    </lineage>
</organism>
<protein>
    <submittedName>
        <fullName evidence="1">Uncharacterized protein</fullName>
    </submittedName>
</protein>
<sequence>MFILPASPRRRLFLSRYSRSFVLTSTQNAVCHPRCSSCAPRSSPPPIPLPAAQSKRQCESRSKQQLGAGHCAQRYPLCFVASAQLEWGADIRSLAAATEILLCRRDRSLSSPPPSPPTPTGGGLVKDCMAQADGCTSFVAVQTQERTWPPASPSRLLSVTPPPHPRWTSASTLLRDTSPIVNQFCALAASSTSLQVEGEDGWGEQGCWRVHVRCCSDEV</sequence>
<keyword evidence="2" id="KW-1185">Reference proteome</keyword>
<dbReference type="EMBL" id="JAWWNJ010000012">
    <property type="protein sequence ID" value="KAK7043429.1"/>
    <property type="molecule type" value="Genomic_DNA"/>
</dbReference>